<evidence type="ECO:0000313" key="2">
    <source>
        <dbReference type="EMBL" id="MST62477.1"/>
    </source>
</evidence>
<gene>
    <name evidence="2" type="ORF">FYJ71_05810</name>
</gene>
<name>A0A6N7XGJ3_9FIRM</name>
<organism evidence="2 3">
    <name type="scientific">Peptostreptococcus porci</name>
    <dbReference type="NCBI Taxonomy" id="2652282"/>
    <lineage>
        <taxon>Bacteria</taxon>
        <taxon>Bacillati</taxon>
        <taxon>Bacillota</taxon>
        <taxon>Clostridia</taxon>
        <taxon>Peptostreptococcales</taxon>
        <taxon>Peptostreptococcaceae</taxon>
        <taxon>Peptostreptococcus</taxon>
    </lineage>
</organism>
<sequence>MENNENTVVEVIDNGKLTFDGQVISKIVDMAVKNVEGVAIVKSGGGFSLVGKSSGSLGINVEVGETEVAVDLRLVLEFGKNAREKYAEVKALITDQVFTMTGLKVVEVNAKIEDVVNSETFKELSDK</sequence>
<dbReference type="PANTHER" id="PTHR34297:SF3">
    <property type="entry name" value="ALKALINE SHOCK PROTEIN 23"/>
    <property type="match status" value="1"/>
</dbReference>
<dbReference type="PANTHER" id="PTHR34297">
    <property type="entry name" value="HYPOTHETICAL CYTOSOLIC PROTEIN-RELATED"/>
    <property type="match status" value="1"/>
</dbReference>
<dbReference type="RefSeq" id="WP_154537872.1">
    <property type="nucleotide sequence ID" value="NZ_JAXFFP010000009.1"/>
</dbReference>
<proteinExistence type="inferred from homology"/>
<evidence type="ECO:0000256" key="1">
    <source>
        <dbReference type="ARBA" id="ARBA00005721"/>
    </source>
</evidence>
<protein>
    <submittedName>
        <fullName evidence="2">Asp23/Gls24 family envelope stress response protein</fullName>
    </submittedName>
</protein>
<dbReference type="InterPro" id="IPR005531">
    <property type="entry name" value="Asp23"/>
</dbReference>
<comment type="similarity">
    <text evidence="1">Belongs to the asp23 family.</text>
</comment>
<evidence type="ECO:0000313" key="3">
    <source>
        <dbReference type="Proteomes" id="UP000440713"/>
    </source>
</evidence>
<accession>A0A6N7XGJ3</accession>
<dbReference type="Pfam" id="PF03780">
    <property type="entry name" value="Asp23"/>
    <property type="match status" value="1"/>
</dbReference>
<reference evidence="2 3" key="1">
    <citation type="submission" date="2019-08" db="EMBL/GenBank/DDBJ databases">
        <title>In-depth cultivation of the pig gut microbiome towards novel bacterial diversity and tailored functional studies.</title>
        <authorList>
            <person name="Wylensek D."/>
            <person name="Hitch T.C.A."/>
            <person name="Clavel T."/>
        </authorList>
    </citation>
    <scope>NUCLEOTIDE SEQUENCE [LARGE SCALE GENOMIC DNA]</scope>
    <source>
        <strain evidence="2 3">WCA-SAB-591-4A-A</strain>
    </source>
</reference>
<dbReference type="EMBL" id="VUNE01000003">
    <property type="protein sequence ID" value="MST62477.1"/>
    <property type="molecule type" value="Genomic_DNA"/>
</dbReference>
<keyword evidence="3" id="KW-1185">Reference proteome</keyword>
<dbReference type="Proteomes" id="UP000440713">
    <property type="component" value="Unassembled WGS sequence"/>
</dbReference>
<comment type="caution">
    <text evidence="2">The sequence shown here is derived from an EMBL/GenBank/DDBJ whole genome shotgun (WGS) entry which is preliminary data.</text>
</comment>
<dbReference type="AlphaFoldDB" id="A0A6N7XGJ3"/>